<evidence type="ECO:0000313" key="3">
    <source>
        <dbReference type="EMBL" id="MCK9689592.1"/>
    </source>
</evidence>
<accession>A0A9X1YPD2</accession>
<sequence>MHHAIRRTTALFAVIAAMGIAHAEGGPGDSGVGGPDGSASSATAARHGSTTPKKVTHKKRANAASGAKADGPMGSASVGKGG</sequence>
<keyword evidence="4" id="KW-1185">Reference proteome</keyword>
<evidence type="ECO:0000256" key="2">
    <source>
        <dbReference type="SAM" id="SignalP"/>
    </source>
</evidence>
<evidence type="ECO:0000256" key="1">
    <source>
        <dbReference type="SAM" id="MobiDB-lite"/>
    </source>
</evidence>
<gene>
    <name evidence="3" type="ORF">LPC04_28065</name>
</gene>
<feature type="signal peptide" evidence="2">
    <location>
        <begin position="1"/>
        <end position="23"/>
    </location>
</feature>
<protein>
    <submittedName>
        <fullName evidence="3">Uncharacterized protein</fullName>
    </submittedName>
</protein>
<evidence type="ECO:0000313" key="4">
    <source>
        <dbReference type="Proteomes" id="UP001139353"/>
    </source>
</evidence>
<proteinExistence type="predicted"/>
<organism evidence="3 4">
    <name type="scientific">Scleromatobacter humisilvae</name>
    <dbReference type="NCBI Taxonomy" id="2897159"/>
    <lineage>
        <taxon>Bacteria</taxon>
        <taxon>Pseudomonadati</taxon>
        <taxon>Pseudomonadota</taxon>
        <taxon>Betaproteobacteria</taxon>
        <taxon>Burkholderiales</taxon>
        <taxon>Sphaerotilaceae</taxon>
        <taxon>Scleromatobacter</taxon>
    </lineage>
</organism>
<dbReference type="RefSeq" id="WP_275685643.1">
    <property type="nucleotide sequence ID" value="NZ_JAJLJH010000016.1"/>
</dbReference>
<reference evidence="3" key="1">
    <citation type="submission" date="2021-11" db="EMBL/GenBank/DDBJ databases">
        <title>BS-T2-15 a new species belonging to the Comamonadaceae family isolated from the soil of a French oak forest.</title>
        <authorList>
            <person name="Mieszkin S."/>
            <person name="Alain K."/>
        </authorList>
    </citation>
    <scope>NUCLEOTIDE SEQUENCE</scope>
    <source>
        <strain evidence="3">BS-T2-15</strain>
    </source>
</reference>
<dbReference type="Proteomes" id="UP001139353">
    <property type="component" value="Unassembled WGS sequence"/>
</dbReference>
<dbReference type="EMBL" id="JAJLJH010000016">
    <property type="protein sequence ID" value="MCK9689592.1"/>
    <property type="molecule type" value="Genomic_DNA"/>
</dbReference>
<comment type="caution">
    <text evidence="3">The sequence shown here is derived from an EMBL/GenBank/DDBJ whole genome shotgun (WGS) entry which is preliminary data.</text>
</comment>
<name>A0A9X1YPD2_9BURK</name>
<dbReference type="AlphaFoldDB" id="A0A9X1YPD2"/>
<feature type="compositionally biased region" description="Gly residues" evidence="1">
    <location>
        <begin position="25"/>
        <end position="36"/>
    </location>
</feature>
<feature type="region of interest" description="Disordered" evidence="1">
    <location>
        <begin position="23"/>
        <end position="82"/>
    </location>
</feature>
<feature type="chain" id="PRO_5040957041" evidence="2">
    <location>
        <begin position="24"/>
        <end position="82"/>
    </location>
</feature>
<keyword evidence="2" id="KW-0732">Signal</keyword>